<proteinExistence type="predicted"/>
<feature type="domain" description="Myb-like" evidence="2">
    <location>
        <begin position="153"/>
        <end position="222"/>
    </location>
</feature>
<dbReference type="OMA" id="RCHWTHA"/>
<accession>A0A8T2Q9H0</accession>
<reference evidence="3" key="1">
    <citation type="submission" date="2021-08" db="EMBL/GenBank/DDBJ databases">
        <title>WGS assembly of Ceratopteris richardii.</title>
        <authorList>
            <person name="Marchant D.B."/>
            <person name="Chen G."/>
            <person name="Jenkins J."/>
            <person name="Shu S."/>
            <person name="Leebens-Mack J."/>
            <person name="Grimwood J."/>
            <person name="Schmutz J."/>
            <person name="Soltis P."/>
            <person name="Soltis D."/>
            <person name="Chen Z.-H."/>
        </authorList>
    </citation>
    <scope>NUCLEOTIDE SEQUENCE</scope>
    <source>
        <strain evidence="3">Whitten #5841</strain>
        <tissue evidence="3">Leaf</tissue>
    </source>
</reference>
<dbReference type="Proteomes" id="UP000825935">
    <property type="component" value="Chromosome 37"/>
</dbReference>
<feature type="compositionally biased region" description="Basic and acidic residues" evidence="1">
    <location>
        <begin position="342"/>
        <end position="352"/>
    </location>
</feature>
<name>A0A8T2Q9H0_CERRI</name>
<dbReference type="PANTHER" id="PTHR33492">
    <property type="entry name" value="OSJNBA0043A12.37 PROTEIN-RELATED"/>
    <property type="match status" value="1"/>
</dbReference>
<protein>
    <recommendedName>
        <fullName evidence="2">Myb-like domain-containing protein</fullName>
    </recommendedName>
</protein>
<keyword evidence="4" id="KW-1185">Reference proteome</keyword>
<dbReference type="AlphaFoldDB" id="A0A8T2Q9H0"/>
<sequence length="448" mass="49509">MCVCVYVLERERERERAVKFCRIFGTACVTCLKMLPRFSGSGVPRTDASHVQSMHASAFPMFEFSESPVEKPLDLNFSQKGTQGTVRVQNETDDSVQIIKPEVSVTVPQEVVKENEVDGESVVLSGSKDKREDGVDASQLKTRGSVAVAAASMQEKLNSQWTLNEMIVLFEAKKVQAEKAESGPRKLRSSITGKWEQIAETCKASNVMKSSTHCREKWETLWPPFQMILNWESKVSEKKVSYWNMTEEERVRGGLPANFDQEIYNALSARFAFVATLDPASPILISLNVDSGGSGATSYKGPAQSGVSADSGKGLGQNGRVRVEDGQPMPEQKSAGRKRKTAERSKQLHSENTKAIVLLDPKEEGGAYVGSHPSKETRPSKSKASLSPLDLTERKLLLEERKMKLAEQRFLLEERKLEATIEIGKGLIASMERMTGTISSLGLAMQQQ</sequence>
<evidence type="ECO:0000313" key="3">
    <source>
        <dbReference type="EMBL" id="KAH7280275.1"/>
    </source>
</evidence>
<organism evidence="3 4">
    <name type="scientific">Ceratopteris richardii</name>
    <name type="common">Triangle waterfern</name>
    <dbReference type="NCBI Taxonomy" id="49495"/>
    <lineage>
        <taxon>Eukaryota</taxon>
        <taxon>Viridiplantae</taxon>
        <taxon>Streptophyta</taxon>
        <taxon>Embryophyta</taxon>
        <taxon>Tracheophyta</taxon>
        <taxon>Polypodiopsida</taxon>
        <taxon>Polypodiidae</taxon>
        <taxon>Polypodiales</taxon>
        <taxon>Pteridineae</taxon>
        <taxon>Pteridaceae</taxon>
        <taxon>Parkerioideae</taxon>
        <taxon>Ceratopteris</taxon>
    </lineage>
</organism>
<dbReference type="Gene3D" id="1.10.10.60">
    <property type="entry name" value="Homeodomain-like"/>
    <property type="match status" value="1"/>
</dbReference>
<comment type="caution">
    <text evidence="3">The sequence shown here is derived from an EMBL/GenBank/DDBJ whole genome shotgun (WGS) entry which is preliminary data.</text>
</comment>
<dbReference type="PROSITE" id="PS50090">
    <property type="entry name" value="MYB_LIKE"/>
    <property type="match status" value="1"/>
</dbReference>
<dbReference type="InterPro" id="IPR001005">
    <property type="entry name" value="SANT/Myb"/>
</dbReference>
<dbReference type="EMBL" id="CM035442">
    <property type="protein sequence ID" value="KAH7280275.1"/>
    <property type="molecule type" value="Genomic_DNA"/>
</dbReference>
<dbReference type="OrthoDB" id="1927263at2759"/>
<dbReference type="PANTHER" id="PTHR33492:SF11">
    <property type="entry name" value="OS04G0670900 PROTEIN"/>
    <property type="match status" value="1"/>
</dbReference>
<evidence type="ECO:0000259" key="2">
    <source>
        <dbReference type="PROSITE" id="PS50090"/>
    </source>
</evidence>
<gene>
    <name evidence="3" type="ORF">KP509_37G059000</name>
</gene>
<feature type="region of interest" description="Disordered" evidence="1">
    <location>
        <begin position="294"/>
        <end position="386"/>
    </location>
</feature>
<evidence type="ECO:0000313" key="4">
    <source>
        <dbReference type="Proteomes" id="UP000825935"/>
    </source>
</evidence>
<evidence type="ECO:0000256" key="1">
    <source>
        <dbReference type="SAM" id="MobiDB-lite"/>
    </source>
</evidence>